<dbReference type="GO" id="GO:0009396">
    <property type="term" value="P:folic acid-containing compound biosynthetic process"/>
    <property type="evidence" value="ECO:0007669"/>
    <property type="project" value="TreeGrafter"/>
</dbReference>
<dbReference type="GO" id="GO:0005524">
    <property type="term" value="F:ATP binding"/>
    <property type="evidence" value="ECO:0007669"/>
    <property type="project" value="UniProtKB-KW"/>
</dbReference>
<organism evidence="4">
    <name type="scientific">bioreactor metagenome</name>
    <dbReference type="NCBI Taxonomy" id="1076179"/>
    <lineage>
        <taxon>unclassified sequences</taxon>
        <taxon>metagenomes</taxon>
        <taxon>ecological metagenomes</taxon>
    </lineage>
</organism>
<dbReference type="GO" id="GO:0035999">
    <property type="term" value="P:tetrahydrofolate interconversion"/>
    <property type="evidence" value="ECO:0007669"/>
    <property type="project" value="TreeGrafter"/>
</dbReference>
<accession>A0A645HJE0</accession>
<reference evidence="4" key="1">
    <citation type="submission" date="2019-08" db="EMBL/GenBank/DDBJ databases">
        <authorList>
            <person name="Kucharzyk K."/>
            <person name="Murdoch R.W."/>
            <person name="Higgins S."/>
            <person name="Loffler F."/>
        </authorList>
    </citation>
    <scope>NUCLEOTIDE SEQUENCE</scope>
</reference>
<evidence type="ECO:0000256" key="2">
    <source>
        <dbReference type="ARBA" id="ARBA00022741"/>
    </source>
</evidence>
<dbReference type="AlphaFoldDB" id="A0A645HJE0"/>
<proteinExistence type="inferred from homology"/>
<keyword evidence="2" id="KW-0547">Nucleotide-binding</keyword>
<dbReference type="GO" id="GO:0030272">
    <property type="term" value="F:5-formyltetrahydrofolate cyclo-ligase activity"/>
    <property type="evidence" value="ECO:0007669"/>
    <property type="project" value="TreeGrafter"/>
</dbReference>
<dbReference type="NCBIfam" id="TIGR02727">
    <property type="entry name" value="MTHFS_bact"/>
    <property type="match status" value="1"/>
</dbReference>
<dbReference type="EMBL" id="VSSQ01093791">
    <property type="protein sequence ID" value="MPN38512.1"/>
    <property type="molecule type" value="Genomic_DNA"/>
</dbReference>
<comment type="caution">
    <text evidence="4">The sequence shown here is derived from an EMBL/GenBank/DDBJ whole genome shotgun (WGS) entry which is preliminary data.</text>
</comment>
<dbReference type="PANTHER" id="PTHR23407:SF1">
    <property type="entry name" value="5-FORMYLTETRAHYDROFOLATE CYCLO-LIGASE"/>
    <property type="match status" value="1"/>
</dbReference>
<evidence type="ECO:0008006" key="5">
    <source>
        <dbReference type="Google" id="ProtNLM"/>
    </source>
</evidence>
<dbReference type="PIRSF" id="PIRSF006806">
    <property type="entry name" value="FTHF_cligase"/>
    <property type="match status" value="1"/>
</dbReference>
<keyword evidence="3" id="KW-0067">ATP-binding</keyword>
<sequence>MLALKEWKAAKSVFLYLSVGNEPDTHALLARAWQEGKRTAVPRCLKGGVMEAREIASMEGLTPKSFGILEPDETFPLIPPEEIDLILAPCMAADRTLHRLGHGAGYYDRYLPQVRCPAVCLCRGVFLLEEVPVDGLDVKVDRVVTEDGVVG</sequence>
<protein>
    <recommendedName>
        <fullName evidence="5">5-formyltetrahydrofolate cyclo-ligase</fullName>
    </recommendedName>
</protein>
<name>A0A645HJE0_9ZZZZ</name>
<dbReference type="PANTHER" id="PTHR23407">
    <property type="entry name" value="ATPASE INHIBITOR/5-FORMYLTETRAHYDROFOLATE CYCLO-LIGASE"/>
    <property type="match status" value="1"/>
</dbReference>
<evidence type="ECO:0000313" key="4">
    <source>
        <dbReference type="EMBL" id="MPN38512.1"/>
    </source>
</evidence>
<dbReference type="SUPFAM" id="SSF100950">
    <property type="entry name" value="NagB/RpiA/CoA transferase-like"/>
    <property type="match status" value="1"/>
</dbReference>
<dbReference type="Gene3D" id="3.40.50.10420">
    <property type="entry name" value="NagB/RpiA/CoA transferase-like"/>
    <property type="match status" value="1"/>
</dbReference>
<dbReference type="InterPro" id="IPR024185">
    <property type="entry name" value="FTHF_cligase-like_sf"/>
</dbReference>
<gene>
    <name evidence="4" type="primary">yqgN_19</name>
    <name evidence="4" type="ORF">SDC9_186036</name>
</gene>
<comment type="similarity">
    <text evidence="1">Belongs to the 5-formyltetrahydrofolate cyclo-ligase family.</text>
</comment>
<dbReference type="Pfam" id="PF01812">
    <property type="entry name" value="5-FTHF_cyc-lig"/>
    <property type="match status" value="1"/>
</dbReference>
<dbReference type="InterPro" id="IPR002698">
    <property type="entry name" value="FTHF_cligase"/>
</dbReference>
<evidence type="ECO:0000256" key="1">
    <source>
        <dbReference type="ARBA" id="ARBA00010638"/>
    </source>
</evidence>
<dbReference type="InterPro" id="IPR037171">
    <property type="entry name" value="NagB/RpiA_transferase-like"/>
</dbReference>
<evidence type="ECO:0000256" key="3">
    <source>
        <dbReference type="ARBA" id="ARBA00022840"/>
    </source>
</evidence>